<proteinExistence type="predicted"/>
<comment type="caution">
    <text evidence="9">The sequence shown here is derived from an EMBL/GenBank/DDBJ whole genome shotgun (WGS) entry which is preliminary data.</text>
</comment>
<dbReference type="SUPFAM" id="SSF102031">
    <property type="entry name" value="AXH domain"/>
    <property type="match status" value="1"/>
</dbReference>
<dbReference type="InterPro" id="IPR036096">
    <property type="entry name" value="Ataxin_AXH_dom_sf"/>
</dbReference>
<dbReference type="GO" id="GO:0003723">
    <property type="term" value="F:RNA binding"/>
    <property type="evidence" value="ECO:0007669"/>
    <property type="project" value="InterPro"/>
</dbReference>
<dbReference type="EMBL" id="CAXLJL010000345">
    <property type="protein sequence ID" value="CAL5136660.1"/>
    <property type="molecule type" value="Genomic_DNA"/>
</dbReference>
<dbReference type="GO" id="GO:0005634">
    <property type="term" value="C:nucleus"/>
    <property type="evidence" value="ECO:0007669"/>
    <property type="project" value="UniProtKB-SubCell"/>
</dbReference>
<protein>
    <recommendedName>
        <fullName evidence="8">AXH domain-containing protein</fullName>
    </recommendedName>
</protein>
<feature type="compositionally biased region" description="Polar residues" evidence="7">
    <location>
        <begin position="581"/>
        <end position="592"/>
    </location>
</feature>
<dbReference type="GO" id="GO:0003677">
    <property type="term" value="F:DNA binding"/>
    <property type="evidence" value="ECO:0007669"/>
    <property type="project" value="UniProtKB-KW"/>
</dbReference>
<feature type="domain" description="AXH" evidence="8">
    <location>
        <begin position="344"/>
        <end position="529"/>
    </location>
</feature>
<dbReference type="InterPro" id="IPR003652">
    <property type="entry name" value="Ataxin_AXH_dom"/>
</dbReference>
<keyword evidence="2" id="KW-0678">Repressor</keyword>
<keyword evidence="6" id="KW-0539">Nucleus</keyword>
<evidence type="ECO:0000313" key="10">
    <source>
        <dbReference type="Proteomes" id="UP001497525"/>
    </source>
</evidence>
<evidence type="ECO:0000313" key="9">
    <source>
        <dbReference type="EMBL" id="CAL5136660.1"/>
    </source>
</evidence>
<evidence type="ECO:0000256" key="7">
    <source>
        <dbReference type="SAM" id="MobiDB-lite"/>
    </source>
</evidence>
<dbReference type="InterPro" id="IPR043404">
    <property type="entry name" value="ATAXIN1-like"/>
</dbReference>
<dbReference type="Proteomes" id="UP001497525">
    <property type="component" value="Unassembled WGS sequence"/>
</dbReference>
<keyword evidence="4" id="KW-0238">DNA-binding</keyword>
<sequence>MSEPTEQLRDNIGLRDYFGGRFPMNQDYSDPFGCILKHSSIQPKVDVFNKPLLPSTPQSDMLSNQDLSHILQRIHHAPLYNDQSKTQTHMSSTVYGKGDAPVPSLPIRDPIRQFNTSVFLKFLATANLNASKSANFLAHLSQAFGTTLPSVVNKADSGAPANPFYGSMPNGFAVQQDYSPRSMGEPATFFQPQPHVTYDNLHGRFVSNITNFSQQADVECNGLKSGLNMPQYLSLEGESARGSDIGKHCLSKDFAQSLPHTFPQNPFCPSELFHASDKPNEHNTSDLSQSSQYKACTASELFRDSRLPFPLPFWKFFLQLQSSSTSHSVPQVTNSQKSMTTSLTSSFDEHYTGPPHTRMTRLVKVGDECKTLEELTVADFISSALTDGSNQGSSTAASLSEALFTQPPTELCWVRLTDLRAVECHQEASNYLLTFSACSKRHRLPLGVSERACSKQSSRMLWPQFTAKSFKIHKKMALEVPGDRPLFVHESGWSSVEPETTLRNWGFSCRQLTVEDVCLVLMRLGGNTIKRSRTHLKSASLSLGARSTYQQPETDCHPFTKLKITGFRQPSLSAEKKDETNNNTGNCSSLNRHQSCKRPYEDEIKGYHTVCGSLLPVHLGDKEHGIRPDNKTMKLSSPHHEISYHFPPVYDQNQVTSKSAAFSASNLALSPQPLGHR</sequence>
<keyword evidence="3" id="KW-0805">Transcription regulation</keyword>
<feature type="region of interest" description="Disordered" evidence="7">
    <location>
        <begin position="571"/>
        <end position="592"/>
    </location>
</feature>
<evidence type="ECO:0000256" key="5">
    <source>
        <dbReference type="ARBA" id="ARBA00023163"/>
    </source>
</evidence>
<keyword evidence="5" id="KW-0804">Transcription</keyword>
<accession>A0AAV2TJ05</accession>
<organism evidence="9 10">
    <name type="scientific">Calicophoron daubneyi</name>
    <name type="common">Rumen fluke</name>
    <name type="synonym">Paramphistomum daubneyi</name>
    <dbReference type="NCBI Taxonomy" id="300641"/>
    <lineage>
        <taxon>Eukaryota</taxon>
        <taxon>Metazoa</taxon>
        <taxon>Spiralia</taxon>
        <taxon>Lophotrochozoa</taxon>
        <taxon>Platyhelminthes</taxon>
        <taxon>Trematoda</taxon>
        <taxon>Digenea</taxon>
        <taxon>Plagiorchiida</taxon>
        <taxon>Pronocephalata</taxon>
        <taxon>Paramphistomoidea</taxon>
        <taxon>Paramphistomidae</taxon>
        <taxon>Calicophoron</taxon>
    </lineage>
</organism>
<dbReference type="GO" id="GO:0006355">
    <property type="term" value="P:regulation of DNA-templated transcription"/>
    <property type="evidence" value="ECO:0007669"/>
    <property type="project" value="InterPro"/>
</dbReference>
<dbReference type="PROSITE" id="PS51148">
    <property type="entry name" value="AXH"/>
    <property type="match status" value="1"/>
</dbReference>
<dbReference type="AlphaFoldDB" id="A0AAV2TJ05"/>
<evidence type="ECO:0000256" key="4">
    <source>
        <dbReference type="ARBA" id="ARBA00023125"/>
    </source>
</evidence>
<dbReference type="PANTHER" id="PTHR13392:SF13">
    <property type="entry name" value="AXH DOMAIN-CONTAINING PROTEIN"/>
    <property type="match status" value="1"/>
</dbReference>
<dbReference type="Pfam" id="PF08517">
    <property type="entry name" value="AXH"/>
    <property type="match status" value="1"/>
</dbReference>
<evidence type="ECO:0000256" key="3">
    <source>
        <dbReference type="ARBA" id="ARBA00023015"/>
    </source>
</evidence>
<evidence type="ECO:0000256" key="2">
    <source>
        <dbReference type="ARBA" id="ARBA00022491"/>
    </source>
</evidence>
<gene>
    <name evidence="9" type="ORF">CDAUBV1_LOCUS10783</name>
</gene>
<evidence type="ECO:0000256" key="6">
    <source>
        <dbReference type="ARBA" id="ARBA00023242"/>
    </source>
</evidence>
<evidence type="ECO:0000256" key="1">
    <source>
        <dbReference type="ARBA" id="ARBA00004123"/>
    </source>
</evidence>
<dbReference type="PANTHER" id="PTHR13392">
    <property type="entry name" value="ATAXIN 1"/>
    <property type="match status" value="1"/>
</dbReference>
<reference evidence="9" key="1">
    <citation type="submission" date="2024-06" db="EMBL/GenBank/DDBJ databases">
        <authorList>
            <person name="Liu X."/>
            <person name="Lenzi L."/>
            <person name="Haldenby T S."/>
            <person name="Uol C."/>
        </authorList>
    </citation>
    <scope>NUCLEOTIDE SEQUENCE</scope>
</reference>
<dbReference type="SMART" id="SM00536">
    <property type="entry name" value="AXH"/>
    <property type="match status" value="1"/>
</dbReference>
<evidence type="ECO:0000259" key="8">
    <source>
        <dbReference type="PROSITE" id="PS51148"/>
    </source>
</evidence>
<name>A0AAV2TJ05_CALDB</name>
<comment type="subcellular location">
    <subcellularLocation>
        <location evidence="1">Nucleus</location>
    </subcellularLocation>
</comment>